<comment type="caution">
    <text evidence="1">The sequence shown here is derived from an EMBL/GenBank/DDBJ whole genome shotgun (WGS) entry which is preliminary data.</text>
</comment>
<dbReference type="EMBL" id="AMCI01004294">
    <property type="protein sequence ID" value="EJW98381.1"/>
    <property type="molecule type" value="Genomic_DNA"/>
</dbReference>
<name>J9FTT6_9ZZZZ</name>
<evidence type="ECO:0000313" key="1">
    <source>
        <dbReference type="EMBL" id="EJW98381.1"/>
    </source>
</evidence>
<gene>
    <name evidence="1" type="ORF">EVA_13512</name>
</gene>
<protein>
    <submittedName>
        <fullName evidence="1">Uncharacterized protein</fullName>
    </submittedName>
</protein>
<dbReference type="AlphaFoldDB" id="J9FTT6"/>
<reference evidence="1" key="1">
    <citation type="journal article" date="2012" name="PLoS ONE">
        <title>Gene sets for utilization of primary and secondary nutrition supplies in the distal gut of endangered iberian lynx.</title>
        <authorList>
            <person name="Alcaide M."/>
            <person name="Messina E."/>
            <person name="Richter M."/>
            <person name="Bargiela R."/>
            <person name="Peplies J."/>
            <person name="Huws S.A."/>
            <person name="Newbold C.J."/>
            <person name="Golyshin P.N."/>
            <person name="Simon M.A."/>
            <person name="Lopez G."/>
            <person name="Yakimov M.M."/>
            <person name="Ferrer M."/>
        </authorList>
    </citation>
    <scope>NUCLEOTIDE SEQUENCE</scope>
</reference>
<organism evidence="1">
    <name type="scientific">gut metagenome</name>
    <dbReference type="NCBI Taxonomy" id="749906"/>
    <lineage>
        <taxon>unclassified sequences</taxon>
        <taxon>metagenomes</taxon>
        <taxon>organismal metagenomes</taxon>
    </lineage>
</organism>
<proteinExistence type="predicted"/>
<sequence>MLTLVVVACDVVAFNNHITVKFHLFTSDTATINNSISYCELTHWESLNFVQSLALVSNSCIKDILSELNKVSILSNEVSFTLEGDNSTKAIFSLYKYATFSCFTIRTLSSDSLTLLADDFDSGFDIAICFCKSLLTVTKTCASHNAQLLDFFHSYCHNVVRVLKVIIQQLQLLLQSFQHEPCHHACEKPFRLRLQLQHQHAQPYVLPHLQR</sequence>
<accession>J9FTT6</accession>